<protein>
    <submittedName>
        <fullName evidence="1">Uridine kinase</fullName>
    </submittedName>
</protein>
<gene>
    <name evidence="1" type="ORF">SacmaDRAFT_5085</name>
</gene>
<dbReference type="STRING" id="882083.SacmaDRAFT_5085"/>
<dbReference type="Proteomes" id="UP000004926">
    <property type="component" value="Chromosome"/>
</dbReference>
<sequence length="196" mass="21391">MRSERTDADLLAESVLAAPPRLGPVRMLAIDGPSGAGKSTLARDVVRVLRECGVAVTLVSTDDFATWDVPVAWWPRLLAGVLEPLAAGRPGSYRRMDWTGPAPELGQWVRVPVPDVLVLEGVSAGRASVRHRLSVLCWVSGPPPAERLERAVARDGESAGPRLREWQRFEHGWYAVDRTAHNADRTIGLVHPDEEG</sequence>
<dbReference type="SUPFAM" id="SSF52540">
    <property type="entry name" value="P-loop containing nucleoside triphosphate hydrolases"/>
    <property type="match status" value="1"/>
</dbReference>
<proteinExistence type="predicted"/>
<evidence type="ECO:0000313" key="1">
    <source>
        <dbReference type="EMBL" id="EHR53253.1"/>
    </source>
</evidence>
<dbReference type="HOGENOM" id="CLU_087906_0_1_11"/>
<dbReference type="AlphaFoldDB" id="H5X353"/>
<dbReference type="OrthoDB" id="3237545at2"/>
<accession>H5X353</accession>
<reference evidence="1 2" key="1">
    <citation type="journal article" date="2012" name="Stand. Genomic Sci.">
        <title>Genome sequence of the ocean sediment bacterium Saccharomonospora marina type strain (XMU15(T)).</title>
        <authorList>
            <person name="Klenk H.P."/>
            <person name="Lu M."/>
            <person name="Lucas S."/>
            <person name="Lapidus A."/>
            <person name="Copeland A."/>
            <person name="Pitluck S."/>
            <person name="Goodwin L.A."/>
            <person name="Han C."/>
            <person name="Tapia R."/>
            <person name="Brambilla E.M."/>
            <person name="Potter G."/>
            <person name="Land M."/>
            <person name="Ivanova N."/>
            <person name="Rohde M."/>
            <person name="Goker M."/>
            <person name="Detter J.C."/>
            <person name="Li W.J."/>
            <person name="Kyrpides N.C."/>
            <person name="Woyke T."/>
        </authorList>
    </citation>
    <scope>NUCLEOTIDE SEQUENCE [LARGE SCALE GENOMIC DNA]</scope>
    <source>
        <strain evidence="1 2">XMU15</strain>
    </source>
</reference>
<evidence type="ECO:0000313" key="2">
    <source>
        <dbReference type="Proteomes" id="UP000004926"/>
    </source>
</evidence>
<dbReference type="GO" id="GO:0016301">
    <property type="term" value="F:kinase activity"/>
    <property type="evidence" value="ECO:0007669"/>
    <property type="project" value="UniProtKB-KW"/>
</dbReference>
<keyword evidence="2" id="KW-1185">Reference proteome</keyword>
<dbReference type="Gene3D" id="3.40.50.300">
    <property type="entry name" value="P-loop containing nucleotide triphosphate hydrolases"/>
    <property type="match status" value="1"/>
</dbReference>
<dbReference type="eggNOG" id="COG0572">
    <property type="taxonomic scope" value="Bacteria"/>
</dbReference>
<dbReference type="EMBL" id="CM001439">
    <property type="protein sequence ID" value="EHR53253.1"/>
    <property type="molecule type" value="Genomic_DNA"/>
</dbReference>
<keyword evidence="1" id="KW-0808">Transferase</keyword>
<organism evidence="1 2">
    <name type="scientific">Saccharomonospora marina XMU15</name>
    <dbReference type="NCBI Taxonomy" id="882083"/>
    <lineage>
        <taxon>Bacteria</taxon>
        <taxon>Bacillati</taxon>
        <taxon>Actinomycetota</taxon>
        <taxon>Actinomycetes</taxon>
        <taxon>Pseudonocardiales</taxon>
        <taxon>Pseudonocardiaceae</taxon>
        <taxon>Saccharomonospora</taxon>
    </lineage>
</organism>
<name>H5X353_9PSEU</name>
<keyword evidence="1" id="KW-0418">Kinase</keyword>
<dbReference type="InterPro" id="IPR027417">
    <property type="entry name" value="P-loop_NTPase"/>
</dbReference>
<dbReference type="RefSeq" id="WP_009156629.1">
    <property type="nucleotide sequence ID" value="NZ_CM001439.1"/>
</dbReference>